<keyword evidence="4 6" id="KW-1133">Transmembrane helix</keyword>
<keyword evidence="5 6" id="KW-0472">Membrane</keyword>
<dbReference type="InterPro" id="IPR002528">
    <property type="entry name" value="MATE_fam"/>
</dbReference>
<dbReference type="Pfam" id="PF01554">
    <property type="entry name" value="MatE"/>
    <property type="match status" value="2"/>
</dbReference>
<feature type="transmembrane region" description="Helical" evidence="6">
    <location>
        <begin position="214"/>
        <end position="233"/>
    </location>
</feature>
<keyword evidence="8" id="KW-1185">Reference proteome</keyword>
<dbReference type="CDD" id="cd13132">
    <property type="entry name" value="MATE_eukaryotic"/>
    <property type="match status" value="1"/>
</dbReference>
<dbReference type="AlphaFoldDB" id="A0A1Y2B039"/>
<accession>A0A1Y2B039</accession>
<evidence type="ECO:0000313" key="8">
    <source>
        <dbReference type="Proteomes" id="UP000193986"/>
    </source>
</evidence>
<feature type="transmembrane region" description="Helical" evidence="6">
    <location>
        <begin position="374"/>
        <end position="392"/>
    </location>
</feature>
<dbReference type="GO" id="GO:0016020">
    <property type="term" value="C:membrane"/>
    <property type="evidence" value="ECO:0007669"/>
    <property type="project" value="UniProtKB-SubCell"/>
</dbReference>
<evidence type="ECO:0000256" key="3">
    <source>
        <dbReference type="ARBA" id="ARBA00022692"/>
    </source>
</evidence>
<dbReference type="STRING" id="71784.A0A1Y2B039"/>
<dbReference type="Proteomes" id="UP000193986">
    <property type="component" value="Unassembled WGS sequence"/>
</dbReference>
<feature type="transmembrane region" description="Helical" evidence="6">
    <location>
        <begin position="253"/>
        <end position="276"/>
    </location>
</feature>
<evidence type="ECO:0000256" key="6">
    <source>
        <dbReference type="SAM" id="Phobius"/>
    </source>
</evidence>
<gene>
    <name evidence="7" type="ORF">BCR39DRAFT_496852</name>
</gene>
<proteinExistence type="inferred from homology"/>
<dbReference type="OrthoDB" id="2126698at2759"/>
<dbReference type="NCBIfam" id="TIGR00797">
    <property type="entry name" value="matE"/>
    <property type="match status" value="1"/>
</dbReference>
<feature type="transmembrane region" description="Helical" evidence="6">
    <location>
        <begin position="103"/>
        <end position="123"/>
    </location>
</feature>
<dbReference type="InterPro" id="IPR045069">
    <property type="entry name" value="MATE_euk"/>
</dbReference>
<comment type="similarity">
    <text evidence="2">Belongs to the multi antimicrobial extrusion (MATE) (TC 2.A.66.1) family.</text>
</comment>
<feature type="transmembrane region" description="Helical" evidence="6">
    <location>
        <begin position="174"/>
        <end position="193"/>
    </location>
</feature>
<organism evidence="7 8">
    <name type="scientific">Naematelia encephala</name>
    <dbReference type="NCBI Taxonomy" id="71784"/>
    <lineage>
        <taxon>Eukaryota</taxon>
        <taxon>Fungi</taxon>
        <taxon>Dikarya</taxon>
        <taxon>Basidiomycota</taxon>
        <taxon>Agaricomycotina</taxon>
        <taxon>Tremellomycetes</taxon>
        <taxon>Tremellales</taxon>
        <taxon>Naemateliaceae</taxon>
        <taxon>Naematelia</taxon>
    </lineage>
</organism>
<protein>
    <submittedName>
        <fullName evidence="7">Multidrug/Oligosaccharidyl-lipid/Polysaccharide flippase</fullName>
    </submittedName>
</protein>
<comment type="caution">
    <text evidence="7">The sequence shown here is derived from an EMBL/GenBank/DDBJ whole genome shotgun (WGS) entry which is preliminary data.</text>
</comment>
<evidence type="ECO:0000256" key="1">
    <source>
        <dbReference type="ARBA" id="ARBA00004141"/>
    </source>
</evidence>
<name>A0A1Y2B039_9TREE</name>
<feature type="transmembrane region" description="Helical" evidence="6">
    <location>
        <begin position="135"/>
        <end position="154"/>
    </location>
</feature>
<evidence type="ECO:0000256" key="5">
    <source>
        <dbReference type="ARBA" id="ARBA00023136"/>
    </source>
</evidence>
<dbReference type="GO" id="GO:1990961">
    <property type="term" value="P:xenobiotic detoxification by transmembrane export across the plasma membrane"/>
    <property type="evidence" value="ECO:0007669"/>
    <property type="project" value="InterPro"/>
</dbReference>
<feature type="transmembrane region" description="Helical" evidence="6">
    <location>
        <begin position="404"/>
        <end position="423"/>
    </location>
</feature>
<comment type="subcellular location">
    <subcellularLocation>
        <location evidence="1">Membrane</location>
        <topology evidence="1">Multi-pass membrane protein</topology>
    </subcellularLocation>
</comment>
<dbReference type="GO" id="GO:0042910">
    <property type="term" value="F:xenobiotic transmembrane transporter activity"/>
    <property type="evidence" value="ECO:0007669"/>
    <property type="project" value="InterPro"/>
</dbReference>
<dbReference type="InParanoid" id="A0A1Y2B039"/>
<evidence type="ECO:0000313" key="7">
    <source>
        <dbReference type="EMBL" id="ORY27910.1"/>
    </source>
</evidence>
<dbReference type="GO" id="GO:0015297">
    <property type="term" value="F:antiporter activity"/>
    <property type="evidence" value="ECO:0007669"/>
    <property type="project" value="InterPro"/>
</dbReference>
<evidence type="ECO:0000256" key="2">
    <source>
        <dbReference type="ARBA" id="ARBA00010199"/>
    </source>
</evidence>
<reference evidence="7 8" key="1">
    <citation type="submission" date="2016-07" db="EMBL/GenBank/DDBJ databases">
        <title>Pervasive Adenine N6-methylation of Active Genes in Fungi.</title>
        <authorList>
            <consortium name="DOE Joint Genome Institute"/>
            <person name="Mondo S.J."/>
            <person name="Dannebaum R.O."/>
            <person name="Kuo R.C."/>
            <person name="Labutti K."/>
            <person name="Haridas S."/>
            <person name="Kuo A."/>
            <person name="Salamov A."/>
            <person name="Ahrendt S.R."/>
            <person name="Lipzen A."/>
            <person name="Sullivan W."/>
            <person name="Andreopoulos W.B."/>
            <person name="Clum A."/>
            <person name="Lindquist E."/>
            <person name="Daum C."/>
            <person name="Ramamoorthy G.K."/>
            <person name="Gryganskyi A."/>
            <person name="Culley D."/>
            <person name="Magnuson J.K."/>
            <person name="James T.Y."/>
            <person name="O'Malley M.A."/>
            <person name="Stajich J.E."/>
            <person name="Spatafora J.W."/>
            <person name="Visel A."/>
            <person name="Grigoriev I.V."/>
        </authorList>
    </citation>
    <scope>NUCLEOTIDE SEQUENCE [LARGE SCALE GENOMIC DNA]</scope>
    <source>
        <strain evidence="7 8">68-887.2</strain>
    </source>
</reference>
<dbReference type="EMBL" id="MCFC01000035">
    <property type="protein sequence ID" value="ORY27910.1"/>
    <property type="molecule type" value="Genomic_DNA"/>
</dbReference>
<dbReference type="PANTHER" id="PTHR11206">
    <property type="entry name" value="MULTIDRUG RESISTANCE PROTEIN"/>
    <property type="match status" value="1"/>
</dbReference>
<evidence type="ECO:0000256" key="4">
    <source>
        <dbReference type="ARBA" id="ARBA00022989"/>
    </source>
</evidence>
<keyword evidence="3 6" id="KW-0812">Transmembrane</keyword>
<sequence>MQFAHFSLYASTIISLSHLGTAELAAAGLESMTVTVTGILVFQGMASALDSVLPAAWTSPEPEMMGVWTQRMLAVMTVLLFPVTALWWNITPVLLHLGQDPEVVALASVYLRAVSLGLPGFALNQVMRKYFQSQNLMRAPSIVVAIVAPVNALMNSLLVWGPDWIRVGFVGAPLAQAASFNAAGLLSVLYAVVWAPRTAWAGFDRRQAFQELGVVFSLGLSGIVMISAEWWVWQVCTLVAGSMGRMPFATHSVLLNFTGLLLQFPLSIGLATSVRVGNLLGLRRKKQATLVGKVSVIASIGVSLHNRRVIGTSLPNSWLLAFRYSIARLFNSDPQVVEGVGRLAIYLAALQLAEGVAGAAFGTLRAVGKHHYGAAVNIVSFLGFAIPLALFFASAKNWGIDGMWLGMTMGVIVLGGLSLVGVSRIDWDQAVRRAQILVGEQVDAPEDPDTVYRATAHSG</sequence>
<feature type="transmembrane region" description="Helical" evidence="6">
    <location>
        <begin position="73"/>
        <end position="91"/>
    </location>
</feature>